<gene>
    <name evidence="2" type="ORF">SAMN05192582_1002146</name>
</gene>
<reference evidence="2 3" key="1">
    <citation type="submission" date="2016-10" db="EMBL/GenBank/DDBJ databases">
        <authorList>
            <person name="de Groot N.N."/>
        </authorList>
    </citation>
    <scope>NUCLEOTIDE SEQUENCE [LARGE SCALE GENOMIC DNA]</scope>
    <source>
        <strain evidence="2 3">NLAE-zl-C57</strain>
    </source>
</reference>
<evidence type="ECO:0000313" key="3">
    <source>
        <dbReference type="Proteomes" id="UP000181870"/>
    </source>
</evidence>
<dbReference type="Proteomes" id="UP000181870">
    <property type="component" value="Unassembled WGS sequence"/>
</dbReference>
<dbReference type="Pfam" id="PF12728">
    <property type="entry name" value="HTH_17"/>
    <property type="match status" value="1"/>
</dbReference>
<evidence type="ECO:0000259" key="1">
    <source>
        <dbReference type="Pfam" id="PF12728"/>
    </source>
</evidence>
<dbReference type="RefSeq" id="WP_074635683.1">
    <property type="nucleotide sequence ID" value="NZ_FNDO01000002.1"/>
</dbReference>
<evidence type="ECO:0000313" key="2">
    <source>
        <dbReference type="EMBL" id="SDH19207.1"/>
    </source>
</evidence>
<dbReference type="AlphaFoldDB" id="A0A1G8AEA8"/>
<protein>
    <submittedName>
        <fullName evidence="2">DNA binding domain-containing protein, excisionase family</fullName>
    </submittedName>
</protein>
<organism evidence="2 3">
    <name type="scientific">Bacteroides ovatus</name>
    <dbReference type="NCBI Taxonomy" id="28116"/>
    <lineage>
        <taxon>Bacteria</taxon>
        <taxon>Pseudomonadati</taxon>
        <taxon>Bacteroidota</taxon>
        <taxon>Bacteroidia</taxon>
        <taxon>Bacteroidales</taxon>
        <taxon>Bacteroidaceae</taxon>
        <taxon>Bacteroides</taxon>
    </lineage>
</organism>
<dbReference type="InterPro" id="IPR041657">
    <property type="entry name" value="HTH_17"/>
</dbReference>
<feature type="domain" description="Helix-turn-helix" evidence="1">
    <location>
        <begin position="65"/>
        <end position="109"/>
    </location>
</feature>
<proteinExistence type="predicted"/>
<name>A0A1G8AEA8_BACOV</name>
<accession>A0A1G8AEA8</accession>
<dbReference type="EMBL" id="FNDO01000002">
    <property type="protein sequence ID" value="SDH19207.1"/>
    <property type="molecule type" value="Genomic_DNA"/>
</dbReference>
<sequence>MEIIKHCKCCGNQFIAHRMATLYCSKACNAKATRVRKKKSIQQEYQELQNDLESSTEYSIPNAEYLSPIQAAKLLGVSRATIYRYALAGVIKAVQFKGLTIIRKSDIEKTFDNASEYKKRIAFSKKKEDSEYYTIRDISEKYHIGKKAILSRCERYSIPKVYDGRNVFFKKVYVDAHFAELIEEIDLANYYTTEQLMEKLCMSKQNVLTFVYRNKIPRITRGRLVYYSKVHIDNYKRRGNDIDTNWYTYDEIIEKYGLSVDQISYQIRQEKIKTEKRGKFTMIFRSEFDEQIIKGKFGDIERDEKTGKFNFANNSHPKVVIKNKTGNVEAPETPDGYFSTEEISKKYSINIRHVQKLTREARIPKISLKGFNFFEIPSVLALFGSSQINDGVKEWITPEEMEKQYNMTPVARRSFTHRHKIPTKAEYGKIFYSKEHIDKVKHLVFNGKENYYSVQEVMDKYELTKDMVFYYSNKKKVTKVKCGQQVYLLKTEIDEYMAERAQNSELLPITDD</sequence>